<gene>
    <name evidence="2" type="ORF">SLEP1_g36593</name>
</gene>
<keyword evidence="3" id="KW-1185">Reference proteome</keyword>
<evidence type="ECO:0000313" key="3">
    <source>
        <dbReference type="Proteomes" id="UP001054252"/>
    </source>
</evidence>
<accession>A0AAV5KS02</accession>
<evidence type="ECO:0000259" key="1">
    <source>
        <dbReference type="Pfam" id="PF14381"/>
    </source>
</evidence>
<dbReference type="EMBL" id="BPVZ01000075">
    <property type="protein sequence ID" value="GKV27420.1"/>
    <property type="molecule type" value="Genomic_DNA"/>
</dbReference>
<name>A0AAV5KS02_9ROSI</name>
<dbReference type="Proteomes" id="UP001054252">
    <property type="component" value="Unassembled WGS sequence"/>
</dbReference>
<organism evidence="2 3">
    <name type="scientific">Rubroshorea leprosula</name>
    <dbReference type="NCBI Taxonomy" id="152421"/>
    <lineage>
        <taxon>Eukaryota</taxon>
        <taxon>Viridiplantae</taxon>
        <taxon>Streptophyta</taxon>
        <taxon>Embryophyta</taxon>
        <taxon>Tracheophyta</taxon>
        <taxon>Spermatophyta</taxon>
        <taxon>Magnoliopsida</taxon>
        <taxon>eudicotyledons</taxon>
        <taxon>Gunneridae</taxon>
        <taxon>Pentapetalae</taxon>
        <taxon>rosids</taxon>
        <taxon>malvids</taxon>
        <taxon>Malvales</taxon>
        <taxon>Dipterocarpaceae</taxon>
        <taxon>Rubroshorea</taxon>
    </lineage>
</organism>
<evidence type="ECO:0000313" key="2">
    <source>
        <dbReference type="EMBL" id="GKV27420.1"/>
    </source>
</evidence>
<proteinExistence type="predicted"/>
<dbReference type="Pfam" id="PF14381">
    <property type="entry name" value="EDR1_CTR1_ARMC3_pept"/>
    <property type="match status" value="1"/>
</dbReference>
<dbReference type="InterPro" id="IPR055164">
    <property type="entry name" value="EDR1/CTR1/ARMC3-like_pept-like"/>
</dbReference>
<comment type="caution">
    <text evidence="2">The sequence shown here is derived from an EMBL/GenBank/DDBJ whole genome shotgun (WGS) entry which is preliminary data.</text>
</comment>
<sequence length="73" mass="8157">MLYFSRLVKGSHYTGVEDDAVNIVKLEDEREFLVDLMAAPGTLLPADIFSAKDTALKSYNPSITKQNPDYSVF</sequence>
<reference evidence="2 3" key="1">
    <citation type="journal article" date="2021" name="Commun. Biol.">
        <title>The genome of Shorea leprosula (Dipterocarpaceae) highlights the ecological relevance of drought in aseasonal tropical rainforests.</title>
        <authorList>
            <person name="Ng K.K.S."/>
            <person name="Kobayashi M.J."/>
            <person name="Fawcett J.A."/>
            <person name="Hatakeyama M."/>
            <person name="Paape T."/>
            <person name="Ng C.H."/>
            <person name="Ang C.C."/>
            <person name="Tnah L.H."/>
            <person name="Lee C.T."/>
            <person name="Nishiyama T."/>
            <person name="Sese J."/>
            <person name="O'Brien M.J."/>
            <person name="Copetti D."/>
            <person name="Mohd Noor M.I."/>
            <person name="Ong R.C."/>
            <person name="Putra M."/>
            <person name="Sireger I.Z."/>
            <person name="Indrioko S."/>
            <person name="Kosugi Y."/>
            <person name="Izuno A."/>
            <person name="Isagi Y."/>
            <person name="Lee S.L."/>
            <person name="Shimizu K.K."/>
        </authorList>
    </citation>
    <scope>NUCLEOTIDE SEQUENCE [LARGE SCALE GENOMIC DNA]</scope>
    <source>
        <strain evidence="2">214</strain>
    </source>
</reference>
<protein>
    <recommendedName>
        <fullName evidence="1">EDR1/CTR1/ARMC3-like peptidase-like domain-containing protein</fullName>
    </recommendedName>
</protein>
<dbReference type="AlphaFoldDB" id="A0AAV5KS02"/>
<feature type="domain" description="EDR1/CTR1/ARMC3-like peptidase-like" evidence="1">
    <location>
        <begin position="5"/>
        <end position="43"/>
    </location>
</feature>